<name>A0A0A8ZE27_ARUDO</name>
<proteinExistence type="predicted"/>
<accession>A0A0A8ZE27</accession>
<dbReference type="AlphaFoldDB" id="A0A0A8ZE27"/>
<reference evidence="1" key="1">
    <citation type="submission" date="2014-09" db="EMBL/GenBank/DDBJ databases">
        <authorList>
            <person name="Magalhaes I.L.F."/>
            <person name="Oliveira U."/>
            <person name="Santos F.R."/>
            <person name="Vidigal T.H.D.A."/>
            <person name="Brescovit A.D."/>
            <person name="Santos A.J."/>
        </authorList>
    </citation>
    <scope>NUCLEOTIDE SEQUENCE</scope>
    <source>
        <tissue evidence="1">Shoot tissue taken approximately 20 cm above the soil surface</tissue>
    </source>
</reference>
<organism evidence="1">
    <name type="scientific">Arundo donax</name>
    <name type="common">Giant reed</name>
    <name type="synonym">Donax arundinaceus</name>
    <dbReference type="NCBI Taxonomy" id="35708"/>
    <lineage>
        <taxon>Eukaryota</taxon>
        <taxon>Viridiplantae</taxon>
        <taxon>Streptophyta</taxon>
        <taxon>Embryophyta</taxon>
        <taxon>Tracheophyta</taxon>
        <taxon>Spermatophyta</taxon>
        <taxon>Magnoliopsida</taxon>
        <taxon>Liliopsida</taxon>
        <taxon>Poales</taxon>
        <taxon>Poaceae</taxon>
        <taxon>PACMAD clade</taxon>
        <taxon>Arundinoideae</taxon>
        <taxon>Arundineae</taxon>
        <taxon>Arundo</taxon>
    </lineage>
</organism>
<evidence type="ECO:0000313" key="1">
    <source>
        <dbReference type="EMBL" id="JAD37624.1"/>
    </source>
</evidence>
<sequence length="47" mass="5241">MECSQCLKPSKVKSNRGKALQATIFQLQTARQCSVQLSAKMLLVILF</sequence>
<reference evidence="1" key="2">
    <citation type="journal article" date="2015" name="Data Brief">
        <title>Shoot transcriptome of the giant reed, Arundo donax.</title>
        <authorList>
            <person name="Barrero R.A."/>
            <person name="Guerrero F.D."/>
            <person name="Moolhuijzen P."/>
            <person name="Goolsby J.A."/>
            <person name="Tidwell J."/>
            <person name="Bellgard S.E."/>
            <person name="Bellgard M.I."/>
        </authorList>
    </citation>
    <scope>NUCLEOTIDE SEQUENCE</scope>
    <source>
        <tissue evidence="1">Shoot tissue taken approximately 20 cm above the soil surface</tissue>
    </source>
</reference>
<dbReference type="EMBL" id="GBRH01260271">
    <property type="protein sequence ID" value="JAD37624.1"/>
    <property type="molecule type" value="Transcribed_RNA"/>
</dbReference>
<protein>
    <submittedName>
        <fullName evidence="1">Uncharacterized protein</fullName>
    </submittedName>
</protein>